<evidence type="ECO:0000256" key="1">
    <source>
        <dbReference type="ARBA" id="ARBA00022801"/>
    </source>
</evidence>
<name>A0A318S6J6_9DEIO</name>
<dbReference type="RefSeq" id="WP_170131178.1">
    <property type="nucleotide sequence ID" value="NZ_QJSX01000019.1"/>
</dbReference>
<dbReference type="Gene3D" id="3.40.50.180">
    <property type="entry name" value="Methylesterase CheB, C-terminal domain"/>
    <property type="match status" value="1"/>
</dbReference>
<dbReference type="Proteomes" id="UP000248326">
    <property type="component" value="Unassembled WGS sequence"/>
</dbReference>
<evidence type="ECO:0000256" key="4">
    <source>
        <dbReference type="PROSITE-ProRule" id="PRU00050"/>
    </source>
</evidence>
<proteinExistence type="predicted"/>
<evidence type="ECO:0000256" key="2">
    <source>
        <dbReference type="ARBA" id="ARBA00039140"/>
    </source>
</evidence>
<dbReference type="AlphaFoldDB" id="A0A318S6J6"/>
<dbReference type="InterPro" id="IPR035909">
    <property type="entry name" value="CheB_C"/>
</dbReference>
<sequence>MPPASIVVIGGSAGALDPLRELVAHFPHDFPAAVLVVVHVSPDFPSHLPGILARSGPLPARHARHGDVLQPGHILVAPPDHHLLVGQDRVKLSRGPKENRSRPSIDVLFRSAAYTHRHGVIGVLLSGMLDDGTSGLWTIKQLGGRAVVQHPEDAAYSDMPLNALREVNVDAMVPAASIALAVQRLLHAPLASQKEVSSMNDDWKRLELEVGIASGDNPFEAGLLQYGSPSTFTCPECHGVMVGLKEGNLLRFRCHTGHAYSPSSLLGELRGSIEASVWNAVRALDEKTMLLDHLAKHTEEADQLDVAAAYREEARETRERARRLRQDALRAGQLGHDRLLNVSHGHTDEHE</sequence>
<keyword evidence="1 4" id="KW-0378">Hydrolase</keyword>
<dbReference type="InterPro" id="IPR011247">
    <property type="entry name" value="Chemotax_prot-Glu_Me-esterase"/>
</dbReference>
<comment type="catalytic activity">
    <reaction evidence="3">
        <text>[protein]-L-glutamate 5-O-methyl ester + H2O = L-glutamyl-[protein] + methanol + H(+)</text>
        <dbReference type="Rhea" id="RHEA:23236"/>
        <dbReference type="Rhea" id="RHEA-COMP:10208"/>
        <dbReference type="Rhea" id="RHEA-COMP:10311"/>
        <dbReference type="ChEBI" id="CHEBI:15377"/>
        <dbReference type="ChEBI" id="CHEBI:15378"/>
        <dbReference type="ChEBI" id="CHEBI:17790"/>
        <dbReference type="ChEBI" id="CHEBI:29973"/>
        <dbReference type="ChEBI" id="CHEBI:82795"/>
        <dbReference type="EC" id="3.1.1.61"/>
    </reaction>
</comment>
<feature type="active site" evidence="4">
    <location>
        <position position="39"/>
    </location>
</feature>
<dbReference type="PROSITE" id="PS50122">
    <property type="entry name" value="CHEB"/>
    <property type="match status" value="1"/>
</dbReference>
<keyword evidence="4" id="KW-0145">Chemotaxis</keyword>
<evidence type="ECO:0000259" key="5">
    <source>
        <dbReference type="PROSITE" id="PS50122"/>
    </source>
</evidence>
<dbReference type="GO" id="GO:0008984">
    <property type="term" value="F:protein-glutamate methylesterase activity"/>
    <property type="evidence" value="ECO:0007669"/>
    <property type="project" value="UniProtKB-EC"/>
</dbReference>
<comment type="caution">
    <text evidence="6">The sequence shown here is derived from an EMBL/GenBank/DDBJ whole genome shotgun (WGS) entry which is preliminary data.</text>
</comment>
<reference evidence="6 7" key="1">
    <citation type="submission" date="2018-06" db="EMBL/GenBank/DDBJ databases">
        <title>Genomic Encyclopedia of Type Strains, Phase IV (KMG-IV): sequencing the most valuable type-strain genomes for metagenomic binning, comparative biology and taxonomic classification.</title>
        <authorList>
            <person name="Goeker M."/>
        </authorList>
    </citation>
    <scope>NUCLEOTIDE SEQUENCE [LARGE SCALE GENOMIC DNA]</scope>
    <source>
        <strain evidence="6 7">DSM 18048</strain>
    </source>
</reference>
<protein>
    <recommendedName>
        <fullName evidence="2">protein-glutamate methylesterase</fullName>
        <ecNumber evidence="2">3.1.1.61</ecNumber>
    </recommendedName>
</protein>
<dbReference type="EMBL" id="QJSX01000019">
    <property type="protein sequence ID" value="PYE50010.1"/>
    <property type="molecule type" value="Genomic_DNA"/>
</dbReference>
<dbReference type="SUPFAM" id="SSF52738">
    <property type="entry name" value="Methylesterase CheB, C-terminal domain"/>
    <property type="match status" value="1"/>
</dbReference>
<dbReference type="InterPro" id="IPR000673">
    <property type="entry name" value="Sig_transdc_resp-reg_Me-estase"/>
</dbReference>
<gene>
    <name evidence="6" type="ORF">DES52_11930</name>
</gene>
<evidence type="ECO:0000313" key="6">
    <source>
        <dbReference type="EMBL" id="PYE50010.1"/>
    </source>
</evidence>
<accession>A0A318S6J6</accession>
<feature type="active site" evidence="4">
    <location>
        <position position="12"/>
    </location>
</feature>
<feature type="active site" evidence="4">
    <location>
        <position position="131"/>
    </location>
</feature>
<organism evidence="6 7">
    <name type="scientific">Deinococcus yavapaiensis KR-236</name>
    <dbReference type="NCBI Taxonomy" id="694435"/>
    <lineage>
        <taxon>Bacteria</taxon>
        <taxon>Thermotogati</taxon>
        <taxon>Deinococcota</taxon>
        <taxon>Deinococci</taxon>
        <taxon>Deinococcales</taxon>
        <taxon>Deinococcaceae</taxon>
        <taxon>Deinococcus</taxon>
    </lineage>
</organism>
<dbReference type="GO" id="GO:0005737">
    <property type="term" value="C:cytoplasm"/>
    <property type="evidence" value="ECO:0007669"/>
    <property type="project" value="InterPro"/>
</dbReference>
<dbReference type="PANTHER" id="PTHR42872">
    <property type="entry name" value="PROTEIN-GLUTAMATE METHYLESTERASE/PROTEIN-GLUTAMINE GLUTAMINASE"/>
    <property type="match status" value="1"/>
</dbReference>
<evidence type="ECO:0000313" key="7">
    <source>
        <dbReference type="Proteomes" id="UP000248326"/>
    </source>
</evidence>
<feature type="domain" description="CheB-type methylesterase" evidence="5">
    <location>
        <begin position="1"/>
        <end position="189"/>
    </location>
</feature>
<dbReference type="GO" id="GO:0006935">
    <property type="term" value="P:chemotaxis"/>
    <property type="evidence" value="ECO:0007669"/>
    <property type="project" value="UniProtKB-UniRule"/>
</dbReference>
<dbReference type="GO" id="GO:0000156">
    <property type="term" value="F:phosphorelay response regulator activity"/>
    <property type="evidence" value="ECO:0007669"/>
    <property type="project" value="InterPro"/>
</dbReference>
<dbReference type="PIRSF" id="PIRSF036461">
    <property type="entry name" value="Chmtx_methlestr"/>
    <property type="match status" value="1"/>
</dbReference>
<keyword evidence="7" id="KW-1185">Reference proteome</keyword>
<dbReference type="PANTHER" id="PTHR42872:SF6">
    <property type="entry name" value="PROTEIN-GLUTAMATE METHYLESTERASE_PROTEIN-GLUTAMINE GLUTAMINASE"/>
    <property type="match status" value="1"/>
</dbReference>
<dbReference type="Pfam" id="PF01339">
    <property type="entry name" value="CheB_methylest"/>
    <property type="match status" value="1"/>
</dbReference>
<dbReference type="EC" id="3.1.1.61" evidence="2"/>
<evidence type="ECO:0000256" key="3">
    <source>
        <dbReference type="ARBA" id="ARBA00048267"/>
    </source>
</evidence>
<dbReference type="CDD" id="cd16433">
    <property type="entry name" value="CheB"/>
    <property type="match status" value="1"/>
</dbReference>